<evidence type="ECO:0000256" key="1">
    <source>
        <dbReference type="ARBA" id="ARBA00004496"/>
    </source>
</evidence>
<comment type="catalytic activity">
    <reaction evidence="7 8">
        <text>cytidine(34) in tRNA(Ile2) + L-lysine + ATP = lysidine(34) in tRNA(Ile2) + AMP + diphosphate + H(+)</text>
        <dbReference type="Rhea" id="RHEA:43744"/>
        <dbReference type="Rhea" id="RHEA-COMP:10625"/>
        <dbReference type="Rhea" id="RHEA-COMP:10670"/>
        <dbReference type="ChEBI" id="CHEBI:15378"/>
        <dbReference type="ChEBI" id="CHEBI:30616"/>
        <dbReference type="ChEBI" id="CHEBI:32551"/>
        <dbReference type="ChEBI" id="CHEBI:33019"/>
        <dbReference type="ChEBI" id="CHEBI:82748"/>
        <dbReference type="ChEBI" id="CHEBI:83665"/>
        <dbReference type="ChEBI" id="CHEBI:456215"/>
        <dbReference type="EC" id="6.3.4.19"/>
    </reaction>
</comment>
<dbReference type="EC" id="6.3.4.19" evidence="8"/>
<organism evidence="10 11">
    <name type="scientific">Baia soyae</name>
    <dbReference type="NCBI Taxonomy" id="1544746"/>
    <lineage>
        <taxon>Bacteria</taxon>
        <taxon>Bacillati</taxon>
        <taxon>Bacillota</taxon>
        <taxon>Bacilli</taxon>
        <taxon>Bacillales</taxon>
        <taxon>Thermoactinomycetaceae</taxon>
        <taxon>Baia</taxon>
    </lineage>
</organism>
<proteinExistence type="inferred from homology"/>
<dbReference type="PANTHER" id="PTHR43033:SF1">
    <property type="entry name" value="TRNA(ILE)-LYSIDINE SYNTHASE-RELATED"/>
    <property type="match status" value="1"/>
</dbReference>
<evidence type="ECO:0000259" key="9">
    <source>
        <dbReference type="SMART" id="SM00977"/>
    </source>
</evidence>
<evidence type="ECO:0000313" key="10">
    <source>
        <dbReference type="EMBL" id="TCP66223.1"/>
    </source>
</evidence>
<keyword evidence="6 8" id="KW-0067">ATP-binding</keyword>
<dbReference type="PANTHER" id="PTHR43033">
    <property type="entry name" value="TRNA(ILE)-LYSIDINE SYNTHASE-RELATED"/>
    <property type="match status" value="1"/>
</dbReference>
<keyword evidence="2 8" id="KW-0963">Cytoplasm</keyword>
<keyword evidence="3 8" id="KW-0436">Ligase</keyword>
<comment type="domain">
    <text evidence="8">The N-terminal region contains the highly conserved SGGXDS motif, predicted to be a P-loop motif involved in ATP binding.</text>
</comment>
<protein>
    <recommendedName>
        <fullName evidence="8">tRNA(Ile)-lysidine synthase</fullName>
        <ecNumber evidence="8">6.3.4.19</ecNumber>
    </recommendedName>
    <alternativeName>
        <fullName evidence="8">tRNA(Ile)-2-lysyl-cytidine synthase</fullName>
    </alternativeName>
    <alternativeName>
        <fullName evidence="8">tRNA(Ile)-lysidine synthetase</fullName>
    </alternativeName>
</protein>
<evidence type="ECO:0000256" key="6">
    <source>
        <dbReference type="ARBA" id="ARBA00022840"/>
    </source>
</evidence>
<dbReference type="InterPro" id="IPR012796">
    <property type="entry name" value="Lysidine-tRNA-synth_C"/>
</dbReference>
<dbReference type="NCBIfam" id="TIGR02433">
    <property type="entry name" value="lysidine_TilS_C"/>
    <property type="match status" value="1"/>
</dbReference>
<keyword evidence="4 8" id="KW-0819">tRNA processing</keyword>
<dbReference type="Gene3D" id="3.40.50.620">
    <property type="entry name" value="HUPs"/>
    <property type="match status" value="1"/>
</dbReference>
<feature type="binding site" evidence="8">
    <location>
        <begin position="27"/>
        <end position="32"/>
    </location>
    <ligand>
        <name>ATP</name>
        <dbReference type="ChEBI" id="CHEBI:30616"/>
    </ligand>
</feature>
<evidence type="ECO:0000313" key="11">
    <source>
        <dbReference type="Proteomes" id="UP000294746"/>
    </source>
</evidence>
<dbReference type="InterPro" id="IPR012094">
    <property type="entry name" value="tRNA_Ile_lys_synt"/>
</dbReference>
<dbReference type="GO" id="GO:0005737">
    <property type="term" value="C:cytoplasm"/>
    <property type="evidence" value="ECO:0007669"/>
    <property type="project" value="UniProtKB-SubCell"/>
</dbReference>
<dbReference type="GO" id="GO:0032267">
    <property type="term" value="F:tRNA(Ile)-lysidine synthase activity"/>
    <property type="evidence" value="ECO:0007669"/>
    <property type="project" value="UniProtKB-EC"/>
</dbReference>
<dbReference type="Pfam" id="PF11734">
    <property type="entry name" value="TilS_C"/>
    <property type="match status" value="1"/>
</dbReference>
<comment type="subcellular location">
    <subcellularLocation>
        <location evidence="1 8">Cytoplasm</location>
    </subcellularLocation>
</comment>
<dbReference type="InterPro" id="IPR012795">
    <property type="entry name" value="tRNA_Ile_lys_synt_N"/>
</dbReference>
<dbReference type="EMBL" id="SLXV01000026">
    <property type="protein sequence ID" value="TCP66223.1"/>
    <property type="molecule type" value="Genomic_DNA"/>
</dbReference>
<dbReference type="Gene3D" id="3.30.465.60">
    <property type="match status" value="1"/>
</dbReference>
<evidence type="ECO:0000256" key="5">
    <source>
        <dbReference type="ARBA" id="ARBA00022741"/>
    </source>
</evidence>
<dbReference type="SMART" id="SM00977">
    <property type="entry name" value="TilS_C"/>
    <property type="match status" value="1"/>
</dbReference>
<evidence type="ECO:0000256" key="7">
    <source>
        <dbReference type="ARBA" id="ARBA00048539"/>
    </source>
</evidence>
<comment type="caution">
    <text evidence="10">The sequence shown here is derived from an EMBL/GenBank/DDBJ whole genome shotgun (WGS) entry which is preliminary data.</text>
</comment>
<keyword evidence="5 8" id="KW-0547">Nucleotide-binding</keyword>
<evidence type="ECO:0000256" key="3">
    <source>
        <dbReference type="ARBA" id="ARBA00022598"/>
    </source>
</evidence>
<accession>A0A4R2RSB4</accession>
<comment type="similarity">
    <text evidence="8">Belongs to the tRNA(Ile)-lysidine synthase family.</text>
</comment>
<comment type="function">
    <text evidence="8">Ligates lysine onto the cytidine present at position 34 of the AUA codon-specific tRNA(Ile) that contains the anticodon CAU, in an ATP-dependent manner. Cytidine is converted to lysidine, thus changing the amino acid specificity of the tRNA from methionine to isoleucine.</text>
</comment>
<dbReference type="GO" id="GO:0005524">
    <property type="term" value="F:ATP binding"/>
    <property type="evidence" value="ECO:0007669"/>
    <property type="project" value="UniProtKB-UniRule"/>
</dbReference>
<dbReference type="RefSeq" id="WP_243649501.1">
    <property type="nucleotide sequence ID" value="NZ_SLXV01000026.1"/>
</dbReference>
<dbReference type="AlphaFoldDB" id="A0A4R2RSB4"/>
<dbReference type="CDD" id="cd01992">
    <property type="entry name" value="TilS_N"/>
    <property type="match status" value="1"/>
</dbReference>
<dbReference type="Pfam" id="PF09179">
    <property type="entry name" value="TilS"/>
    <property type="match status" value="1"/>
</dbReference>
<keyword evidence="11" id="KW-1185">Reference proteome</keyword>
<dbReference type="Proteomes" id="UP000294746">
    <property type="component" value="Unassembled WGS sequence"/>
</dbReference>
<dbReference type="NCBIfam" id="TIGR02432">
    <property type="entry name" value="lysidine_TilS_N"/>
    <property type="match status" value="1"/>
</dbReference>
<dbReference type="SUPFAM" id="SSF56037">
    <property type="entry name" value="PheT/TilS domain"/>
    <property type="match status" value="1"/>
</dbReference>
<dbReference type="InterPro" id="IPR011063">
    <property type="entry name" value="TilS/TtcA_N"/>
</dbReference>
<dbReference type="SUPFAM" id="SSF82829">
    <property type="entry name" value="MesJ substrate recognition domain-like"/>
    <property type="match status" value="1"/>
</dbReference>
<dbReference type="InterPro" id="IPR015262">
    <property type="entry name" value="tRNA_Ile_lys_synt_subst-bd"/>
</dbReference>
<reference evidence="10 11" key="1">
    <citation type="submission" date="2019-03" db="EMBL/GenBank/DDBJ databases">
        <title>Genomic Encyclopedia of Type Strains, Phase IV (KMG-IV): sequencing the most valuable type-strain genomes for metagenomic binning, comparative biology and taxonomic classification.</title>
        <authorList>
            <person name="Goeker M."/>
        </authorList>
    </citation>
    <scope>NUCLEOTIDE SEQUENCE [LARGE SCALE GENOMIC DNA]</scope>
    <source>
        <strain evidence="10 11">DSM 46831</strain>
    </source>
</reference>
<sequence length="475" mass="54917">MLREVVDRVMQQELQVPKQASILVAVSGGPDSIALLHILKSLSEEYQWRMGVIHVNHQLRGEESSLDEQYVEEVCLQLGIPCWIEWVDVKGVWHQEGGNKQDIARTLRYEAFAKVAKRESFGYVALGHHQDDQAETILMRLIRGTHSSGLIGIPIRRTWESLVLIRPLLSSSREMVDTYCKQHHLSPRTDQSNLVAEYTRNFLRLHIFPELEKINPKVKETISQLGARMLEEEEVWKEWEDRAFKKISLKQDHRQVSWSRKRFQDLPIALQRRVVKLILSSLDWLTDVEITYSRIEQIRNWASSPAPSGEIHLEKGILVRKSYEIVTILKQSSKDGATTLTWGELKLSIPGETEVHPSLGAIEARLFEQPQSEEWVSSYPSVVFDYDQLPASPVLIRPRKAGDRMSCFGLQGTKKVKELMIEKQIPRHLRDLIPVIHIDDQVLWIPDVRRSAIAPVTDQTSCYLYLRWHSYTMLE</sequence>
<dbReference type="GO" id="GO:0006400">
    <property type="term" value="P:tRNA modification"/>
    <property type="evidence" value="ECO:0007669"/>
    <property type="project" value="UniProtKB-UniRule"/>
</dbReference>
<dbReference type="SUPFAM" id="SSF52402">
    <property type="entry name" value="Adenine nucleotide alpha hydrolases-like"/>
    <property type="match status" value="1"/>
</dbReference>
<feature type="domain" description="Lysidine-tRNA(Ile) synthetase C-terminal" evidence="9">
    <location>
        <begin position="394"/>
        <end position="468"/>
    </location>
</feature>
<dbReference type="Pfam" id="PF01171">
    <property type="entry name" value="ATP_bind_3"/>
    <property type="match status" value="1"/>
</dbReference>
<gene>
    <name evidence="8" type="primary">tilS</name>
    <name evidence="10" type="ORF">EDD57_12612</name>
</gene>
<name>A0A4R2RSB4_9BACL</name>
<dbReference type="InterPro" id="IPR014729">
    <property type="entry name" value="Rossmann-like_a/b/a_fold"/>
</dbReference>
<evidence type="ECO:0000256" key="4">
    <source>
        <dbReference type="ARBA" id="ARBA00022694"/>
    </source>
</evidence>
<dbReference type="HAMAP" id="MF_01161">
    <property type="entry name" value="tRNA_Ile_lys_synt"/>
    <property type="match status" value="1"/>
</dbReference>
<evidence type="ECO:0000256" key="2">
    <source>
        <dbReference type="ARBA" id="ARBA00022490"/>
    </source>
</evidence>
<evidence type="ECO:0000256" key="8">
    <source>
        <dbReference type="HAMAP-Rule" id="MF_01161"/>
    </source>
</evidence>